<proteinExistence type="predicted"/>
<accession>A0A1V5MKL5</accession>
<evidence type="ECO:0000256" key="1">
    <source>
        <dbReference type="SAM" id="Coils"/>
    </source>
</evidence>
<feature type="coiled-coil region" evidence="1">
    <location>
        <begin position="39"/>
        <end position="66"/>
    </location>
</feature>
<sequence length="124" mass="14334">MRRKKRRSLGFWQYFGLAFLGVLLYVWQYGLSFNIAAQIPALESRSKDLQAEHRQLEVQALALKNAAAIRERVARFNLPLVEPNAWNVYRIEPADRSRAETRTDTDQDRPAKSTAPPVRIRPTL</sequence>
<evidence type="ECO:0000313" key="4">
    <source>
        <dbReference type="EMBL" id="OPZ93749.1"/>
    </source>
</evidence>
<keyword evidence="3" id="KW-0812">Transmembrane</keyword>
<dbReference type="Proteomes" id="UP000485484">
    <property type="component" value="Unassembled WGS sequence"/>
</dbReference>
<evidence type="ECO:0008006" key="5">
    <source>
        <dbReference type="Google" id="ProtNLM"/>
    </source>
</evidence>
<dbReference type="EMBL" id="MWAK01000009">
    <property type="protein sequence ID" value="OPZ93749.1"/>
    <property type="molecule type" value="Genomic_DNA"/>
</dbReference>
<evidence type="ECO:0000256" key="3">
    <source>
        <dbReference type="SAM" id="Phobius"/>
    </source>
</evidence>
<name>A0A1V5MKL5_UNCT6</name>
<evidence type="ECO:0000256" key="2">
    <source>
        <dbReference type="SAM" id="MobiDB-lite"/>
    </source>
</evidence>
<organism evidence="4">
    <name type="scientific">candidate division TA06 bacterium ADurb.Bin417</name>
    <dbReference type="NCBI Taxonomy" id="1852828"/>
    <lineage>
        <taxon>Bacteria</taxon>
        <taxon>Bacteria division TA06</taxon>
    </lineage>
</organism>
<reference evidence="4" key="1">
    <citation type="submission" date="2017-02" db="EMBL/GenBank/DDBJ databases">
        <title>Delving into the versatile metabolic prowess of the omnipresent phylum Bacteroidetes.</title>
        <authorList>
            <person name="Nobu M.K."/>
            <person name="Mei R."/>
            <person name="Narihiro T."/>
            <person name="Kuroda K."/>
            <person name="Liu W.-T."/>
        </authorList>
    </citation>
    <scope>NUCLEOTIDE SEQUENCE</scope>
    <source>
        <strain evidence="4">ADurb.Bin417</strain>
    </source>
</reference>
<protein>
    <recommendedName>
        <fullName evidence="5">Cell division protein FtsL</fullName>
    </recommendedName>
</protein>
<comment type="caution">
    <text evidence="4">The sequence shown here is derived from an EMBL/GenBank/DDBJ whole genome shotgun (WGS) entry which is preliminary data.</text>
</comment>
<gene>
    <name evidence="4" type="ORF">BWY73_00133</name>
</gene>
<feature type="region of interest" description="Disordered" evidence="2">
    <location>
        <begin position="96"/>
        <end position="124"/>
    </location>
</feature>
<keyword evidence="1" id="KW-0175">Coiled coil</keyword>
<keyword evidence="3" id="KW-1133">Transmembrane helix</keyword>
<feature type="compositionally biased region" description="Basic and acidic residues" evidence="2">
    <location>
        <begin position="96"/>
        <end position="111"/>
    </location>
</feature>
<dbReference type="AlphaFoldDB" id="A0A1V5MKL5"/>
<feature type="transmembrane region" description="Helical" evidence="3">
    <location>
        <begin position="12"/>
        <end position="30"/>
    </location>
</feature>
<keyword evidence="3" id="KW-0472">Membrane</keyword>